<dbReference type="OrthoDB" id="4119909at2759"/>
<keyword evidence="3" id="KW-1185">Reference proteome</keyword>
<dbReference type="AlphaFoldDB" id="A0A0D2D953"/>
<dbReference type="Proteomes" id="UP000053342">
    <property type="component" value="Unassembled WGS sequence"/>
</dbReference>
<proteinExistence type="predicted"/>
<feature type="region of interest" description="Disordered" evidence="1">
    <location>
        <begin position="444"/>
        <end position="471"/>
    </location>
</feature>
<feature type="compositionally biased region" description="Low complexity" evidence="1">
    <location>
        <begin position="1"/>
        <end position="16"/>
    </location>
</feature>
<evidence type="ECO:0000313" key="2">
    <source>
        <dbReference type="EMBL" id="KIW39643.1"/>
    </source>
</evidence>
<feature type="region of interest" description="Disordered" evidence="1">
    <location>
        <begin position="506"/>
        <end position="526"/>
    </location>
</feature>
<evidence type="ECO:0000256" key="1">
    <source>
        <dbReference type="SAM" id="MobiDB-lite"/>
    </source>
</evidence>
<evidence type="ECO:0000313" key="3">
    <source>
        <dbReference type="Proteomes" id="UP000053342"/>
    </source>
</evidence>
<dbReference type="VEuPathDB" id="FungiDB:PV06_08240"/>
<dbReference type="GeneID" id="27360314"/>
<protein>
    <submittedName>
        <fullName evidence="2">Uncharacterized protein</fullName>
    </submittedName>
</protein>
<feature type="compositionally biased region" description="Polar residues" evidence="1">
    <location>
        <begin position="112"/>
        <end position="123"/>
    </location>
</feature>
<dbReference type="RefSeq" id="XP_016259859.1">
    <property type="nucleotide sequence ID" value="XM_016409551.1"/>
</dbReference>
<organism evidence="2 3">
    <name type="scientific">Exophiala oligosperma</name>
    <dbReference type="NCBI Taxonomy" id="215243"/>
    <lineage>
        <taxon>Eukaryota</taxon>
        <taxon>Fungi</taxon>
        <taxon>Dikarya</taxon>
        <taxon>Ascomycota</taxon>
        <taxon>Pezizomycotina</taxon>
        <taxon>Eurotiomycetes</taxon>
        <taxon>Chaetothyriomycetidae</taxon>
        <taxon>Chaetothyriales</taxon>
        <taxon>Herpotrichiellaceae</taxon>
        <taxon>Exophiala</taxon>
    </lineage>
</organism>
<feature type="region of interest" description="Disordered" evidence="1">
    <location>
        <begin position="1"/>
        <end position="160"/>
    </location>
</feature>
<accession>A0A0D2D953</accession>
<dbReference type="EMBL" id="KN847339">
    <property type="protein sequence ID" value="KIW39643.1"/>
    <property type="molecule type" value="Genomic_DNA"/>
</dbReference>
<feature type="compositionally biased region" description="Polar residues" evidence="1">
    <location>
        <begin position="138"/>
        <end position="149"/>
    </location>
</feature>
<gene>
    <name evidence="2" type="ORF">PV06_08240</name>
</gene>
<feature type="region of interest" description="Disordered" evidence="1">
    <location>
        <begin position="236"/>
        <end position="259"/>
    </location>
</feature>
<name>A0A0D2D953_9EURO</name>
<dbReference type="HOGENOM" id="CLU_473290_0_0_1"/>
<reference evidence="2 3" key="1">
    <citation type="submission" date="2015-01" db="EMBL/GenBank/DDBJ databases">
        <title>The Genome Sequence of Exophiala oligosperma CBS72588.</title>
        <authorList>
            <consortium name="The Broad Institute Genomics Platform"/>
            <person name="Cuomo C."/>
            <person name="de Hoog S."/>
            <person name="Gorbushina A."/>
            <person name="Stielow B."/>
            <person name="Teixiera M."/>
            <person name="Abouelleil A."/>
            <person name="Chapman S.B."/>
            <person name="Priest M."/>
            <person name="Young S.K."/>
            <person name="Wortman J."/>
            <person name="Nusbaum C."/>
            <person name="Birren B."/>
        </authorList>
    </citation>
    <scope>NUCLEOTIDE SEQUENCE [LARGE SCALE GENOMIC DNA]</scope>
    <source>
        <strain evidence="2 3">CBS 72588</strain>
    </source>
</reference>
<feature type="compositionally biased region" description="Polar residues" evidence="1">
    <location>
        <begin position="506"/>
        <end position="524"/>
    </location>
</feature>
<sequence length="576" mass="62442">MEQASEGAAATASTEPATPPREEPRSSQSQQGHVDNSPPKTIRRIKSSPSIRRQIREQAPSPDSDLGNDGIYNAERVSPTLGTNSDDDGSVEDLSSLLATLPDTPKRRALRSSESGDGATSHSRWPAPQLVPIVEVSSVGSARTSQSLARLSAGPERSSKLIHSDQSYHSIHPVQMSQTSQAPCVPRPDSPTIQTYSQYTYPQTEENLMSGMHESERPKDYSSSSESVIAPALDGPAYPNMPKQSPPEPVHTPPGLASFGSREATQYRLEQGPFLRRVFRRIRPRPDHDLDDAGHDDDPVITTIPSVAPIPLSLRQSNESATAWAEALSDTMESVGMARMIEPLIDAATQQAAPLPSGLFTSNVPGSLALADDGTYVRGQFGARTSGHGVGSRYLGSHPLNRLNEIQEVVSEINKACERADDFANIAADVAHQVTIEETSRIYGPLPTSPASPMARRVPMSSAPPARALNPATETELRAAIERSLPHLRYTRSQMVHYNPDQVTMRTPATRYPTDSSHSGTQSRRALEIFRPVQESPTHEEADNARGEMAGQVRRWYTSASTKVVKACRSLSCTSA</sequence>